<dbReference type="InterPro" id="IPR002347">
    <property type="entry name" value="SDR_fam"/>
</dbReference>
<evidence type="ECO:0000313" key="3">
    <source>
        <dbReference type="Proteomes" id="UP000799764"/>
    </source>
</evidence>
<evidence type="ECO:0008006" key="4">
    <source>
        <dbReference type="Google" id="ProtNLM"/>
    </source>
</evidence>
<evidence type="ECO:0000256" key="1">
    <source>
        <dbReference type="SAM" id="MobiDB-lite"/>
    </source>
</evidence>
<reference evidence="2" key="1">
    <citation type="journal article" date="2020" name="Stud. Mycol.">
        <title>101 Dothideomycetes genomes: a test case for predicting lifestyles and emergence of pathogens.</title>
        <authorList>
            <person name="Haridas S."/>
            <person name="Albert R."/>
            <person name="Binder M."/>
            <person name="Bloem J."/>
            <person name="Labutti K."/>
            <person name="Salamov A."/>
            <person name="Andreopoulos B."/>
            <person name="Baker S."/>
            <person name="Barry K."/>
            <person name="Bills G."/>
            <person name="Bluhm B."/>
            <person name="Cannon C."/>
            <person name="Castanera R."/>
            <person name="Culley D."/>
            <person name="Daum C."/>
            <person name="Ezra D."/>
            <person name="Gonzalez J."/>
            <person name="Henrissat B."/>
            <person name="Kuo A."/>
            <person name="Liang C."/>
            <person name="Lipzen A."/>
            <person name="Lutzoni F."/>
            <person name="Magnuson J."/>
            <person name="Mondo S."/>
            <person name="Nolan M."/>
            <person name="Ohm R."/>
            <person name="Pangilinan J."/>
            <person name="Park H.-J."/>
            <person name="Ramirez L."/>
            <person name="Alfaro M."/>
            <person name="Sun H."/>
            <person name="Tritt A."/>
            <person name="Yoshinaga Y."/>
            <person name="Zwiers L.-H."/>
            <person name="Turgeon B."/>
            <person name="Goodwin S."/>
            <person name="Spatafora J."/>
            <person name="Crous P."/>
            <person name="Grigoriev I."/>
        </authorList>
    </citation>
    <scope>NUCLEOTIDE SEQUENCE</scope>
    <source>
        <strain evidence="2">CBS 690.94</strain>
    </source>
</reference>
<dbReference type="Proteomes" id="UP000799764">
    <property type="component" value="Unassembled WGS sequence"/>
</dbReference>
<evidence type="ECO:0000313" key="2">
    <source>
        <dbReference type="EMBL" id="KAF2449831.1"/>
    </source>
</evidence>
<dbReference type="AlphaFoldDB" id="A0A9P4PW22"/>
<proteinExistence type="predicted"/>
<gene>
    <name evidence="2" type="ORF">P171DRAFT_507561</name>
</gene>
<dbReference type="Gene3D" id="3.40.50.720">
    <property type="entry name" value="NAD(P)-binding Rossmann-like Domain"/>
    <property type="match status" value="1"/>
</dbReference>
<name>A0A9P4PW22_9PLEO</name>
<comment type="caution">
    <text evidence="2">The sequence shown here is derived from an EMBL/GenBank/DDBJ whole genome shotgun (WGS) entry which is preliminary data.</text>
</comment>
<protein>
    <recommendedName>
        <fullName evidence="4">NAD(P)-binding protein</fullName>
    </recommendedName>
</protein>
<dbReference type="PANTHER" id="PTHR43975:SF2">
    <property type="entry name" value="EG:BACR7A4.14 PROTEIN-RELATED"/>
    <property type="match status" value="1"/>
</dbReference>
<dbReference type="PANTHER" id="PTHR43975">
    <property type="entry name" value="ZGC:101858"/>
    <property type="match status" value="1"/>
</dbReference>
<accession>A0A9P4PW22</accession>
<keyword evidence="3" id="KW-1185">Reference proteome</keyword>
<dbReference type="CDD" id="cd05233">
    <property type="entry name" value="SDR_c"/>
    <property type="match status" value="1"/>
</dbReference>
<dbReference type="OrthoDB" id="1933717at2759"/>
<dbReference type="InterPro" id="IPR036291">
    <property type="entry name" value="NAD(P)-bd_dom_sf"/>
</dbReference>
<sequence length="206" mass="22631">MYTQPYQTENLLPISQPNDTRRPTTTSPIEAELSRQAYSGHRCSLGRWCRICYRPRIARAGSSAIAVIDLHGVSDELMAKQKIAATQAGRPEPYVLSCTVDNAKPEDFQAMHGTVVQRFGGSIYVVINNAAHIEPHGPILESDPDVYWRIWEVNLSGVINVARSFLPTQLSSRVSDNAFCTMINVSSSGALSVRGGSSSYRTSKLT</sequence>
<dbReference type="EMBL" id="MU001494">
    <property type="protein sequence ID" value="KAF2449831.1"/>
    <property type="molecule type" value="Genomic_DNA"/>
</dbReference>
<dbReference type="SUPFAM" id="SSF51735">
    <property type="entry name" value="NAD(P)-binding Rossmann-fold domains"/>
    <property type="match status" value="1"/>
</dbReference>
<feature type="region of interest" description="Disordered" evidence="1">
    <location>
        <begin position="1"/>
        <end position="28"/>
    </location>
</feature>
<organism evidence="2 3">
    <name type="scientific">Karstenula rhodostoma CBS 690.94</name>
    <dbReference type="NCBI Taxonomy" id="1392251"/>
    <lineage>
        <taxon>Eukaryota</taxon>
        <taxon>Fungi</taxon>
        <taxon>Dikarya</taxon>
        <taxon>Ascomycota</taxon>
        <taxon>Pezizomycotina</taxon>
        <taxon>Dothideomycetes</taxon>
        <taxon>Pleosporomycetidae</taxon>
        <taxon>Pleosporales</taxon>
        <taxon>Massarineae</taxon>
        <taxon>Didymosphaeriaceae</taxon>
        <taxon>Karstenula</taxon>
    </lineage>
</organism>
<dbReference type="Pfam" id="PF00106">
    <property type="entry name" value="adh_short"/>
    <property type="match status" value="1"/>
</dbReference>